<organism evidence="1 2">
    <name type="scientific">Gimibacter soli</name>
    <dbReference type="NCBI Taxonomy" id="3024400"/>
    <lineage>
        <taxon>Bacteria</taxon>
        <taxon>Pseudomonadati</taxon>
        <taxon>Pseudomonadota</taxon>
        <taxon>Alphaproteobacteria</taxon>
        <taxon>Kordiimonadales</taxon>
        <taxon>Temperatibacteraceae</taxon>
        <taxon>Gimibacter</taxon>
    </lineage>
</organism>
<reference evidence="1" key="1">
    <citation type="submission" date="2023-01" db="EMBL/GenBank/DDBJ databases">
        <title>The genome sequence of Kordiimonadaceae bacterium 6D33.</title>
        <authorList>
            <person name="Liu Y."/>
        </authorList>
    </citation>
    <scope>NUCLEOTIDE SEQUENCE</scope>
    <source>
        <strain evidence="1">6D33</strain>
    </source>
</reference>
<evidence type="ECO:0000313" key="1">
    <source>
        <dbReference type="EMBL" id="WCL53978.1"/>
    </source>
</evidence>
<dbReference type="InterPro" id="IPR023198">
    <property type="entry name" value="PGP-like_dom2"/>
</dbReference>
<dbReference type="SFLD" id="SFLDG01129">
    <property type="entry name" value="C1.5:_HAD__Beta-PGM__Phosphata"/>
    <property type="match status" value="1"/>
</dbReference>
<dbReference type="PANTHER" id="PTHR43611:SF3">
    <property type="entry name" value="FLAVIN MONONUCLEOTIDE HYDROLASE 1, CHLOROPLATIC"/>
    <property type="match status" value="1"/>
</dbReference>
<dbReference type="PRINTS" id="PR00413">
    <property type="entry name" value="HADHALOGNASE"/>
</dbReference>
<name>A0AAE9XMY6_9PROT</name>
<dbReference type="SFLD" id="SFLDS00003">
    <property type="entry name" value="Haloacid_Dehalogenase"/>
    <property type="match status" value="1"/>
</dbReference>
<dbReference type="Proteomes" id="UP001217500">
    <property type="component" value="Chromosome"/>
</dbReference>
<dbReference type="InterPro" id="IPR006439">
    <property type="entry name" value="HAD-SF_hydro_IA"/>
</dbReference>
<dbReference type="AlphaFoldDB" id="A0AAE9XMY6"/>
<dbReference type="InterPro" id="IPR036412">
    <property type="entry name" value="HAD-like_sf"/>
</dbReference>
<dbReference type="NCBIfam" id="TIGR01509">
    <property type="entry name" value="HAD-SF-IA-v3"/>
    <property type="match status" value="1"/>
</dbReference>
<evidence type="ECO:0000313" key="2">
    <source>
        <dbReference type="Proteomes" id="UP001217500"/>
    </source>
</evidence>
<dbReference type="SUPFAM" id="SSF56784">
    <property type="entry name" value="HAD-like"/>
    <property type="match status" value="1"/>
</dbReference>
<accession>A0AAE9XMY6</accession>
<sequence>MRITAVVFDIGNVLVRWDPRLLYSKLIPDAAELDRFLTDIVTLEWHTHHDKGRPFAEGVRLLSAEHPEYADLIRAFDERWDETIGPVIGGTVALMERLKTNGVPLYGLTNFSAEKWVPFARDYAFVKLFDGVVVSGEERLVKPDPAIFERLAIRYGLNPAETLFIDDRDENVKAAEALGFRGHVFTGPEGLEAALGAAGLI</sequence>
<dbReference type="CDD" id="cd02603">
    <property type="entry name" value="HAD_sEH-N_like"/>
    <property type="match status" value="1"/>
</dbReference>
<protein>
    <submittedName>
        <fullName evidence="1">HAD family phosphatase</fullName>
    </submittedName>
</protein>
<dbReference type="Gene3D" id="1.10.150.240">
    <property type="entry name" value="Putative phosphatase, domain 2"/>
    <property type="match status" value="1"/>
</dbReference>
<gene>
    <name evidence="1" type="ORF">PH603_15680</name>
</gene>
<keyword evidence="2" id="KW-1185">Reference proteome</keyword>
<dbReference type="Gene3D" id="3.40.50.1000">
    <property type="entry name" value="HAD superfamily/HAD-like"/>
    <property type="match status" value="1"/>
</dbReference>
<proteinExistence type="predicted"/>
<dbReference type="KEGG" id="gso:PH603_15680"/>
<dbReference type="InterPro" id="IPR023214">
    <property type="entry name" value="HAD_sf"/>
</dbReference>
<dbReference type="RefSeq" id="WP_289503698.1">
    <property type="nucleotide sequence ID" value="NZ_CP116805.1"/>
</dbReference>
<dbReference type="PANTHER" id="PTHR43611">
    <property type="entry name" value="ALPHA-D-GLUCOSE 1-PHOSPHATE PHOSPHATASE"/>
    <property type="match status" value="1"/>
</dbReference>
<dbReference type="EMBL" id="CP116805">
    <property type="protein sequence ID" value="WCL53978.1"/>
    <property type="molecule type" value="Genomic_DNA"/>
</dbReference>
<dbReference type="Pfam" id="PF00702">
    <property type="entry name" value="Hydrolase"/>
    <property type="match status" value="1"/>
</dbReference>